<evidence type="ECO:0000313" key="2">
    <source>
        <dbReference type="EMBL" id="TPR24472.1"/>
    </source>
</evidence>
<keyword evidence="3" id="KW-1185">Reference proteome</keyword>
<dbReference type="Proteomes" id="UP000777560">
    <property type="component" value="Unassembled WGS sequence"/>
</dbReference>
<evidence type="ECO:0000313" key="3">
    <source>
        <dbReference type="Proteomes" id="UP000777560"/>
    </source>
</evidence>
<gene>
    <name evidence="2" type="ORF">DY114_04115</name>
</gene>
<name>A0ABY2YVW2_9LACO</name>
<organism evidence="2 3">
    <name type="scientific">Apilactobacillus micheneri</name>
    <dbReference type="NCBI Taxonomy" id="1899430"/>
    <lineage>
        <taxon>Bacteria</taxon>
        <taxon>Bacillati</taxon>
        <taxon>Bacillota</taxon>
        <taxon>Bacilli</taxon>
        <taxon>Lactobacillales</taxon>
        <taxon>Lactobacillaceae</taxon>
        <taxon>Apilactobacillus</taxon>
    </lineage>
</organism>
<accession>A0ABY2YVW2</accession>
<proteinExistence type="predicted"/>
<feature type="coiled-coil region" evidence="1">
    <location>
        <begin position="283"/>
        <end position="310"/>
    </location>
</feature>
<evidence type="ECO:0000256" key="1">
    <source>
        <dbReference type="SAM" id="Coils"/>
    </source>
</evidence>
<protein>
    <submittedName>
        <fullName evidence="2">Uncharacterized protein</fullName>
    </submittedName>
</protein>
<keyword evidence="1" id="KW-0175">Coiled coil</keyword>
<dbReference type="RefSeq" id="WP_105964006.1">
    <property type="nucleotide sequence ID" value="NZ_POSO01000001.1"/>
</dbReference>
<dbReference type="EMBL" id="QUAV01000003">
    <property type="protein sequence ID" value="TPR24472.1"/>
    <property type="molecule type" value="Genomic_DNA"/>
</dbReference>
<sequence length="495" mass="57296">MKINQLIFASKLMLFLIFCLCLVYFLPVSAKGDGSDAGNYYNFNDGKFYNTLHSRSFFEPKPSGYFISKGDYFNPDYYGVGPKIDYNRFSDNPYTILYKYNPYDGYNPRNITLNNIINNINNISYEVNIPNLKDNDAYIDTRVRTEGSISNYFNGSNTKYYGISEDNGFSLSKEADRFAYNSIYGIDNNFQKKNDSSKDGYDISNFYLNNNSLSNFKVSINFNNNYENHFISKDSKIYFYLIRNTLNGKVPISWYMNSPVFEVLRILSYHDLHGDQHNAAVLENREQKVSKDLNEELSNLQKQINNDQQYDSNTQNYLDKQVRDICNKNEDHINHYVQQIVHRSRNYSNDILSNLNDQKFNTIQEMKDLLSKKVLSIDSIPNLNFGTQSLSYMGNTIARIQNSPVFKIRSFNNSNWRMNLSLSDMTDGKDTISSKYFQGNNSSYNNKNKTFNFSGKDGVKDISLNNISIKIPNNIRLHSGNYRGTATWNLVNGPK</sequence>
<reference evidence="2 3" key="1">
    <citation type="submission" date="2018-08" db="EMBL/GenBank/DDBJ databases">
        <title>Comparative genomics of wild bee and flower associated Lactobacillus reveals potential adaptation to the bee host.</title>
        <authorList>
            <person name="Vuong H.Q."/>
            <person name="Mcfrederick Q.S."/>
        </authorList>
    </citation>
    <scope>NUCLEOTIDE SEQUENCE [LARGE SCALE GENOMIC DNA]</scope>
    <source>
        <strain evidence="2 3">HV_13</strain>
    </source>
</reference>
<comment type="caution">
    <text evidence="2">The sequence shown here is derived from an EMBL/GenBank/DDBJ whole genome shotgun (WGS) entry which is preliminary data.</text>
</comment>